<sequence length="171" mass="17887">MARAATPSPRPPPSAVAAAASSPMKPPPARFPQQRRATLVRSLPLPRPPKGGGLKAAPPRRRVPSSCACSPTTHPGSFRCALHRSHPSSQAQPPASSGLTSAPRRASMANPLVRVAAAEGGGGDNIRRSAMASVARPPQHRRRAHAFRPGPSRLSVVSSAGEEPPRRPEEK</sequence>
<comment type="caution">
    <text evidence="2">The sequence shown here is derived from an EMBL/GenBank/DDBJ whole genome shotgun (WGS) entry which is preliminary data.</text>
</comment>
<evidence type="ECO:0000313" key="2">
    <source>
        <dbReference type="EMBL" id="KAF8747273.1"/>
    </source>
</evidence>
<reference evidence="2" key="1">
    <citation type="submission" date="2020-07" db="EMBL/GenBank/DDBJ databases">
        <title>Genome sequence and genetic diversity analysis of an under-domesticated orphan crop, white fonio (Digitaria exilis).</title>
        <authorList>
            <person name="Bennetzen J.L."/>
            <person name="Chen S."/>
            <person name="Ma X."/>
            <person name="Wang X."/>
            <person name="Yssel A.E.J."/>
            <person name="Chaluvadi S.R."/>
            <person name="Johnson M."/>
            <person name="Gangashetty P."/>
            <person name="Hamidou F."/>
            <person name="Sanogo M.D."/>
            <person name="Zwaenepoel A."/>
            <person name="Wallace J."/>
            <person name="Van De Peer Y."/>
            <person name="Van Deynze A."/>
        </authorList>
    </citation>
    <scope>NUCLEOTIDE SEQUENCE</scope>
    <source>
        <tissue evidence="2">Leaves</tissue>
    </source>
</reference>
<feature type="region of interest" description="Disordered" evidence="1">
    <location>
        <begin position="1"/>
        <end position="171"/>
    </location>
</feature>
<proteinExistence type="predicted"/>
<evidence type="ECO:0000256" key="1">
    <source>
        <dbReference type="SAM" id="MobiDB-lite"/>
    </source>
</evidence>
<gene>
    <name evidence="2" type="ORF">HU200_013263</name>
</gene>
<dbReference type="EMBL" id="JACEFO010001145">
    <property type="protein sequence ID" value="KAF8747273.1"/>
    <property type="molecule type" value="Genomic_DNA"/>
</dbReference>
<evidence type="ECO:0000313" key="3">
    <source>
        <dbReference type="Proteomes" id="UP000636709"/>
    </source>
</evidence>
<keyword evidence="3" id="KW-1185">Reference proteome</keyword>
<dbReference type="OrthoDB" id="1725909at2759"/>
<dbReference type="AlphaFoldDB" id="A0A835KL63"/>
<dbReference type="PANTHER" id="PTHR33132">
    <property type="entry name" value="OSJNBB0118P14.9 PROTEIN"/>
    <property type="match status" value="1"/>
</dbReference>
<name>A0A835KL63_9POAL</name>
<dbReference type="PANTHER" id="PTHR33132:SF135">
    <property type="entry name" value="OS02G0799700 PROTEIN"/>
    <property type="match status" value="1"/>
</dbReference>
<protein>
    <submittedName>
        <fullName evidence="2">Uncharacterized protein</fullName>
    </submittedName>
</protein>
<dbReference type="Proteomes" id="UP000636709">
    <property type="component" value="Unassembled WGS sequence"/>
</dbReference>
<feature type="compositionally biased region" description="Low complexity" evidence="1">
    <location>
        <begin position="87"/>
        <end position="97"/>
    </location>
</feature>
<accession>A0A835KL63</accession>
<organism evidence="2 3">
    <name type="scientific">Digitaria exilis</name>
    <dbReference type="NCBI Taxonomy" id="1010633"/>
    <lineage>
        <taxon>Eukaryota</taxon>
        <taxon>Viridiplantae</taxon>
        <taxon>Streptophyta</taxon>
        <taxon>Embryophyta</taxon>
        <taxon>Tracheophyta</taxon>
        <taxon>Spermatophyta</taxon>
        <taxon>Magnoliopsida</taxon>
        <taxon>Liliopsida</taxon>
        <taxon>Poales</taxon>
        <taxon>Poaceae</taxon>
        <taxon>PACMAD clade</taxon>
        <taxon>Panicoideae</taxon>
        <taxon>Panicodae</taxon>
        <taxon>Paniceae</taxon>
        <taxon>Anthephorinae</taxon>
        <taxon>Digitaria</taxon>
    </lineage>
</organism>